<protein>
    <submittedName>
        <fullName evidence="1">Uncharacterized protein</fullName>
    </submittedName>
</protein>
<dbReference type="Proteomes" id="UP000092950">
    <property type="component" value="Chromosome"/>
</dbReference>
<evidence type="ECO:0000313" key="2">
    <source>
        <dbReference type="Proteomes" id="UP000092950"/>
    </source>
</evidence>
<dbReference type="EMBL" id="CP016440">
    <property type="protein sequence ID" value="ANY15932.1"/>
    <property type="molecule type" value="Genomic_DNA"/>
</dbReference>
<accession>A0ABM6DDY4</accession>
<name>A0ABM6DDY4_9BORD</name>
<evidence type="ECO:0000313" key="1">
    <source>
        <dbReference type="EMBL" id="ANY15932.1"/>
    </source>
</evidence>
<organism evidence="1 2">
    <name type="scientific">Bordetella pseudohinzii</name>
    <dbReference type="NCBI Taxonomy" id="1331258"/>
    <lineage>
        <taxon>Bacteria</taxon>
        <taxon>Pseudomonadati</taxon>
        <taxon>Pseudomonadota</taxon>
        <taxon>Betaproteobacteria</taxon>
        <taxon>Burkholderiales</taxon>
        <taxon>Alcaligenaceae</taxon>
        <taxon>Bordetella</taxon>
    </lineage>
</organism>
<keyword evidence="2" id="KW-1185">Reference proteome</keyword>
<proteinExistence type="predicted"/>
<reference evidence="1 2" key="1">
    <citation type="submission" date="2016-07" db="EMBL/GenBank/DDBJ databases">
        <title>Complete genome sequences of Bordetella pseudohinzii.</title>
        <authorList>
            <person name="Spilker T."/>
            <person name="Darrah R."/>
            <person name="LiPuma J.J."/>
        </authorList>
    </citation>
    <scope>NUCLEOTIDE SEQUENCE [LARGE SCALE GENOMIC DNA]</scope>
    <source>
        <strain evidence="1 2">HI4681</strain>
    </source>
</reference>
<gene>
    <name evidence="1" type="ORF">BBN53_08505</name>
</gene>
<sequence length="140" mass="15203">MIVSRTEQALELVRARPGIRSIEIEDELSVSGATAILASAVQKGMVRAERVQAPSGRWVAAFYPVDQEPAGDRDITVPRQVRTAAPRATAEGLVAALFTNGDLVLEVGRKSIRLNAGQTRHLVQYLDRINVDQIMAGVDK</sequence>